<dbReference type="SUPFAM" id="SSF54909">
    <property type="entry name" value="Dimeric alpha+beta barrel"/>
    <property type="match status" value="1"/>
</dbReference>
<dbReference type="InterPro" id="IPR011008">
    <property type="entry name" value="Dimeric_a/b-barrel"/>
</dbReference>
<dbReference type="EMBL" id="AP027732">
    <property type="protein sequence ID" value="BDZ48001.1"/>
    <property type="molecule type" value="Genomic_DNA"/>
</dbReference>
<protein>
    <recommendedName>
        <fullName evidence="3">NIPSNAP family containing protein</fullName>
    </recommendedName>
</protein>
<accession>A0ABM8GI05</accession>
<reference evidence="2" key="1">
    <citation type="journal article" date="2019" name="Int. J. Syst. Evol. Microbiol.">
        <title>The Global Catalogue of Microorganisms (GCM) 10K type strain sequencing project: providing services to taxonomists for standard genome sequencing and annotation.</title>
        <authorList>
            <consortium name="The Broad Institute Genomics Platform"/>
            <consortium name="The Broad Institute Genome Sequencing Center for Infectious Disease"/>
            <person name="Wu L."/>
            <person name="Ma J."/>
        </authorList>
    </citation>
    <scope>NUCLEOTIDE SEQUENCE [LARGE SCALE GENOMIC DNA]</scope>
    <source>
        <strain evidence="2">NBRC 108728</strain>
    </source>
</reference>
<keyword evidence="2" id="KW-1185">Reference proteome</keyword>
<evidence type="ECO:0000313" key="1">
    <source>
        <dbReference type="EMBL" id="BDZ48001.1"/>
    </source>
</evidence>
<sequence length="103" mass="11693">MTTPDRTVQLRRYVLEAGVLDEFLAWWHELLVPARRAFDFTVEFGYALPETNEFVWAVSLPGDRDHFLAVEADYIASPERAAAFGDRASWTTSQVISFAEPAI</sequence>
<dbReference type="RefSeq" id="WP_286345060.1">
    <property type="nucleotide sequence ID" value="NZ_AP027732.1"/>
</dbReference>
<gene>
    <name evidence="1" type="ORF">GCM10025867_02420</name>
</gene>
<name>A0ABM8GI05_9MICO</name>
<proteinExistence type="predicted"/>
<dbReference type="Proteomes" id="UP001321486">
    <property type="component" value="Chromosome"/>
</dbReference>
<evidence type="ECO:0000313" key="2">
    <source>
        <dbReference type="Proteomes" id="UP001321486"/>
    </source>
</evidence>
<evidence type="ECO:0008006" key="3">
    <source>
        <dbReference type="Google" id="ProtNLM"/>
    </source>
</evidence>
<organism evidence="1 2">
    <name type="scientific">Frondihabitans sucicola</name>
    <dbReference type="NCBI Taxonomy" id="1268041"/>
    <lineage>
        <taxon>Bacteria</taxon>
        <taxon>Bacillati</taxon>
        <taxon>Actinomycetota</taxon>
        <taxon>Actinomycetes</taxon>
        <taxon>Micrococcales</taxon>
        <taxon>Microbacteriaceae</taxon>
        <taxon>Frondihabitans</taxon>
    </lineage>
</organism>